<proteinExistence type="inferred from homology"/>
<feature type="domain" description="HTH lysR-type" evidence="5">
    <location>
        <begin position="1"/>
        <end position="58"/>
    </location>
</feature>
<accession>A0A0R2CV31</accession>
<dbReference type="Pfam" id="PF00126">
    <property type="entry name" value="HTH_1"/>
    <property type="match status" value="1"/>
</dbReference>
<dbReference type="EMBL" id="AYZE01000008">
    <property type="protein sequence ID" value="KRM92075.1"/>
    <property type="molecule type" value="Genomic_DNA"/>
</dbReference>
<keyword evidence="3" id="KW-0238">DNA-binding</keyword>
<dbReference type="Gene3D" id="1.10.10.10">
    <property type="entry name" value="Winged helix-like DNA-binding domain superfamily/Winged helix DNA-binding domain"/>
    <property type="match status" value="1"/>
</dbReference>
<dbReference type="OrthoDB" id="9785745at2"/>
<organism evidence="6 7">
    <name type="scientific">Liquorilactobacillus cacaonum DSM 21116</name>
    <dbReference type="NCBI Taxonomy" id="1423729"/>
    <lineage>
        <taxon>Bacteria</taxon>
        <taxon>Bacillati</taxon>
        <taxon>Bacillota</taxon>
        <taxon>Bacilli</taxon>
        <taxon>Lactobacillales</taxon>
        <taxon>Lactobacillaceae</taxon>
        <taxon>Liquorilactobacillus</taxon>
    </lineage>
</organism>
<dbReference type="PANTHER" id="PTHR30126:SF40">
    <property type="entry name" value="HTH-TYPE TRANSCRIPTIONAL REGULATOR GLTR"/>
    <property type="match status" value="1"/>
</dbReference>
<evidence type="ECO:0000256" key="3">
    <source>
        <dbReference type="ARBA" id="ARBA00023125"/>
    </source>
</evidence>
<reference evidence="6 7" key="1">
    <citation type="journal article" date="2015" name="Genome Announc.">
        <title>Expanding the biotechnology potential of lactobacilli through comparative genomics of 213 strains and associated genera.</title>
        <authorList>
            <person name="Sun Z."/>
            <person name="Harris H.M."/>
            <person name="McCann A."/>
            <person name="Guo C."/>
            <person name="Argimon S."/>
            <person name="Zhang W."/>
            <person name="Yang X."/>
            <person name="Jeffery I.B."/>
            <person name="Cooney J.C."/>
            <person name="Kagawa T.F."/>
            <person name="Liu W."/>
            <person name="Song Y."/>
            <person name="Salvetti E."/>
            <person name="Wrobel A."/>
            <person name="Rasinkangas P."/>
            <person name="Parkhill J."/>
            <person name="Rea M.C."/>
            <person name="O'Sullivan O."/>
            <person name="Ritari J."/>
            <person name="Douillard F.P."/>
            <person name="Paul Ross R."/>
            <person name="Yang R."/>
            <person name="Briner A.E."/>
            <person name="Felis G.E."/>
            <person name="de Vos W.M."/>
            <person name="Barrangou R."/>
            <person name="Klaenhammer T.R."/>
            <person name="Caufield P.W."/>
            <person name="Cui Y."/>
            <person name="Zhang H."/>
            <person name="O'Toole P.W."/>
        </authorList>
    </citation>
    <scope>NUCLEOTIDE SEQUENCE [LARGE SCALE GENOMIC DNA]</scope>
    <source>
        <strain evidence="6 7">DSM 21116</strain>
    </source>
</reference>
<protein>
    <submittedName>
        <fullName evidence="6">Transcriptional regulator</fullName>
    </submittedName>
</protein>
<evidence type="ECO:0000256" key="4">
    <source>
        <dbReference type="ARBA" id="ARBA00023163"/>
    </source>
</evidence>
<keyword evidence="4" id="KW-0804">Transcription</keyword>
<dbReference type="InterPro" id="IPR000847">
    <property type="entry name" value="LysR_HTH_N"/>
</dbReference>
<name>A0A0R2CV31_9LACO</name>
<dbReference type="RefSeq" id="WP_057828542.1">
    <property type="nucleotide sequence ID" value="NZ_AYZE01000008.1"/>
</dbReference>
<dbReference type="GO" id="GO:0000976">
    <property type="term" value="F:transcription cis-regulatory region binding"/>
    <property type="evidence" value="ECO:0007669"/>
    <property type="project" value="TreeGrafter"/>
</dbReference>
<evidence type="ECO:0000259" key="5">
    <source>
        <dbReference type="PROSITE" id="PS50931"/>
    </source>
</evidence>
<dbReference type="InterPro" id="IPR005119">
    <property type="entry name" value="LysR_subst-bd"/>
</dbReference>
<dbReference type="PANTHER" id="PTHR30126">
    <property type="entry name" value="HTH-TYPE TRANSCRIPTIONAL REGULATOR"/>
    <property type="match status" value="1"/>
</dbReference>
<dbReference type="GO" id="GO:0003700">
    <property type="term" value="F:DNA-binding transcription factor activity"/>
    <property type="evidence" value="ECO:0007669"/>
    <property type="project" value="InterPro"/>
</dbReference>
<dbReference type="InterPro" id="IPR036390">
    <property type="entry name" value="WH_DNA-bd_sf"/>
</dbReference>
<dbReference type="STRING" id="1423729.FC80_GL000256"/>
<dbReference type="SUPFAM" id="SSF53850">
    <property type="entry name" value="Periplasmic binding protein-like II"/>
    <property type="match status" value="1"/>
</dbReference>
<comment type="caution">
    <text evidence="6">The sequence shown here is derived from an EMBL/GenBank/DDBJ whole genome shotgun (WGS) entry which is preliminary data.</text>
</comment>
<dbReference type="Proteomes" id="UP000051131">
    <property type="component" value="Unassembled WGS sequence"/>
</dbReference>
<dbReference type="Gene3D" id="3.40.190.10">
    <property type="entry name" value="Periplasmic binding protein-like II"/>
    <property type="match status" value="2"/>
</dbReference>
<dbReference type="AlphaFoldDB" id="A0A0R2CV31"/>
<dbReference type="PROSITE" id="PS50931">
    <property type="entry name" value="HTH_LYSR"/>
    <property type="match status" value="1"/>
</dbReference>
<dbReference type="SUPFAM" id="SSF46785">
    <property type="entry name" value="Winged helix' DNA-binding domain"/>
    <property type="match status" value="1"/>
</dbReference>
<dbReference type="Pfam" id="PF03466">
    <property type="entry name" value="LysR_substrate"/>
    <property type="match status" value="1"/>
</dbReference>
<keyword evidence="7" id="KW-1185">Reference proteome</keyword>
<evidence type="ECO:0000256" key="1">
    <source>
        <dbReference type="ARBA" id="ARBA00009437"/>
    </source>
</evidence>
<dbReference type="PATRIC" id="fig|1423729.3.peg.257"/>
<keyword evidence="2" id="KW-0805">Transcription regulation</keyword>
<dbReference type="PRINTS" id="PR00039">
    <property type="entry name" value="HTHLYSR"/>
</dbReference>
<evidence type="ECO:0000313" key="7">
    <source>
        <dbReference type="Proteomes" id="UP000051131"/>
    </source>
</evidence>
<evidence type="ECO:0000313" key="6">
    <source>
        <dbReference type="EMBL" id="KRM92075.1"/>
    </source>
</evidence>
<comment type="similarity">
    <text evidence="1">Belongs to the LysR transcriptional regulatory family.</text>
</comment>
<gene>
    <name evidence="6" type="ORF">FC80_GL000256</name>
</gene>
<sequence>MLAQEYQTFLILSQTLSYTKTAQIMYVSQPAITQQIKRLETKLNLQLVTYKRPKLIITPAGQELASFLTSTQAQADKVLNHLKTNNYQGTISFGITRSIAEKIGSKLITSMQTTESMKKINCSVANTETILSQIQNGMIDFGIIEGNFPRDNFSYHVIRNESFIPVVSCSHPLALKKQVTWSDLLEYPLLIREQGSGSRDILLSLAHAENISISDFKQVITVSEPLLIRKLITQGVGTSFIYKILVENELTTGKIKQLNIRRGYVEHELYFVYSKNNYFSADYDKWFLQLKSLNI</sequence>
<evidence type="ECO:0000256" key="2">
    <source>
        <dbReference type="ARBA" id="ARBA00023015"/>
    </source>
</evidence>
<dbReference type="InterPro" id="IPR036388">
    <property type="entry name" value="WH-like_DNA-bd_sf"/>
</dbReference>